<dbReference type="RefSeq" id="WP_032521589.1">
    <property type="nucleotide sequence ID" value="NZ_CP138977.1"/>
</dbReference>
<proteinExistence type="predicted"/>
<accession>A0A0A2A6N7</accession>
<feature type="transmembrane region" description="Helical" evidence="8">
    <location>
        <begin position="83"/>
        <end position="101"/>
    </location>
</feature>
<feature type="transmembrane region" description="Helical" evidence="8">
    <location>
        <begin position="197"/>
        <end position="217"/>
    </location>
</feature>
<dbReference type="Proteomes" id="UP000030355">
    <property type="component" value="Unassembled WGS sequence"/>
</dbReference>
<feature type="transmembrane region" description="Helical" evidence="8">
    <location>
        <begin position="160"/>
        <end position="185"/>
    </location>
</feature>
<evidence type="ECO:0000256" key="3">
    <source>
        <dbReference type="ARBA" id="ARBA00022676"/>
    </source>
</evidence>
<gene>
    <name evidence="10" type="ORF">EU95_0381</name>
</gene>
<keyword evidence="2" id="KW-1003">Cell membrane</keyword>
<feature type="domain" description="Glycosyltransferase RgtA/B/C/D-like" evidence="9">
    <location>
        <begin position="63"/>
        <end position="217"/>
    </location>
</feature>
<feature type="transmembrane region" description="Helical" evidence="8">
    <location>
        <begin position="6"/>
        <end position="24"/>
    </location>
</feature>
<name>A0A0A2A6N7_PROMR</name>
<evidence type="ECO:0000256" key="1">
    <source>
        <dbReference type="ARBA" id="ARBA00004651"/>
    </source>
</evidence>
<dbReference type="EMBL" id="JNAL01000007">
    <property type="protein sequence ID" value="KGF96496.1"/>
    <property type="molecule type" value="Genomic_DNA"/>
</dbReference>
<evidence type="ECO:0000256" key="2">
    <source>
        <dbReference type="ARBA" id="ARBA00022475"/>
    </source>
</evidence>
<evidence type="ECO:0000256" key="5">
    <source>
        <dbReference type="ARBA" id="ARBA00022692"/>
    </source>
</evidence>
<reference evidence="11" key="1">
    <citation type="journal article" date="2014" name="Sci. Data">
        <title>Genomes of diverse isolates of the marine cyanobacterium Prochlorococcus.</title>
        <authorList>
            <person name="Biller S."/>
            <person name="Berube P."/>
            <person name="Thompson J."/>
            <person name="Kelly L."/>
            <person name="Roggensack S."/>
            <person name="Awad L."/>
            <person name="Roache-Johnson K."/>
            <person name="Ding H."/>
            <person name="Giovannoni S.J."/>
            <person name="Moore L.R."/>
            <person name="Chisholm S.W."/>
        </authorList>
    </citation>
    <scope>NUCLEOTIDE SEQUENCE [LARGE SCALE GENOMIC DNA]</scope>
    <source>
        <strain evidence="11">MIT 9201</strain>
    </source>
</reference>
<protein>
    <submittedName>
        <fullName evidence="10">Dolichyl-phosphate-mannose-protein mannosyltransferase</fullName>
    </submittedName>
</protein>
<evidence type="ECO:0000256" key="6">
    <source>
        <dbReference type="ARBA" id="ARBA00022989"/>
    </source>
</evidence>
<feature type="transmembrane region" description="Helical" evidence="8">
    <location>
        <begin position="137"/>
        <end position="154"/>
    </location>
</feature>
<evidence type="ECO:0000259" key="9">
    <source>
        <dbReference type="Pfam" id="PF13231"/>
    </source>
</evidence>
<keyword evidence="6 8" id="KW-1133">Transmembrane helix</keyword>
<feature type="transmembrane region" description="Helical" evidence="8">
    <location>
        <begin position="396"/>
        <end position="417"/>
    </location>
</feature>
<dbReference type="GO" id="GO:0009103">
    <property type="term" value="P:lipopolysaccharide biosynthetic process"/>
    <property type="evidence" value="ECO:0007669"/>
    <property type="project" value="UniProtKB-ARBA"/>
</dbReference>
<evidence type="ECO:0000256" key="4">
    <source>
        <dbReference type="ARBA" id="ARBA00022679"/>
    </source>
</evidence>
<keyword evidence="3 10" id="KW-0328">Glycosyltransferase</keyword>
<sequence length="517" mass="60727">MINIIFKLKFFLKLFIFFPVIFYFGKRSYIAYDEGFYALQARWILDKGNWTVPLWFDNYTLDRTIGLQFLIAKSQEIFGRNIFWAYLPTTLAAIVMLFITYKLHEELIDKKYALVSPLILSTTYLWFDYSHLATQDIIFSSLVTIGIFSLVKIKSRDNKLYILLFGIWIGLAFMMKTFLVAAPLISLLPYLFIKKKLFLTKFFWLGLLIGFIPYLIWSISIDPYLNKNIIFHLFEKFTNLSNKNNFSNPFYYYFWNIPITFLPWSIFSIIGIIFNKSDNKDQKFILTFFPLTFILTISLFSTKTPYYPLQISSILTLNSFLGIKYLFNSRIYKSTFIFITSRIIPLFLISFACLYYFLFNNVTSLNFKENSYLFLGFILFGLCWSFLNNKTNFKNVLIILIIGPYLLTSFLLGSGLFTDRSRELRETMEYVSSLDIVKNQNIKIDKSGITNTESHSKIIKISILTPNLGEGFNNIGELMPGELAWSSNYLDKEINDKSYDILYENDTLKPWKLILKK</sequence>
<organism evidence="10 11">
    <name type="scientific">Prochlorococcus marinus str. MIT 9201</name>
    <dbReference type="NCBI Taxonomy" id="93057"/>
    <lineage>
        <taxon>Bacteria</taxon>
        <taxon>Bacillati</taxon>
        <taxon>Cyanobacteriota</taxon>
        <taxon>Cyanophyceae</taxon>
        <taxon>Synechococcales</taxon>
        <taxon>Prochlorococcaceae</taxon>
        <taxon>Prochlorococcus</taxon>
    </lineage>
</organism>
<feature type="transmembrane region" description="Helical" evidence="8">
    <location>
        <begin position="250"/>
        <end position="272"/>
    </location>
</feature>
<keyword evidence="7 8" id="KW-0472">Membrane</keyword>
<dbReference type="Pfam" id="PF13231">
    <property type="entry name" value="PMT_2"/>
    <property type="match status" value="1"/>
</dbReference>
<dbReference type="GO" id="GO:0005886">
    <property type="term" value="C:plasma membrane"/>
    <property type="evidence" value="ECO:0007669"/>
    <property type="project" value="UniProtKB-SubCell"/>
</dbReference>
<comment type="subcellular location">
    <subcellularLocation>
        <location evidence="1">Cell membrane</location>
        <topology evidence="1">Multi-pass membrane protein</topology>
    </subcellularLocation>
</comment>
<dbReference type="InterPro" id="IPR050297">
    <property type="entry name" value="LipidA_mod_glycosyltrf_83"/>
</dbReference>
<dbReference type="GO" id="GO:0016763">
    <property type="term" value="F:pentosyltransferase activity"/>
    <property type="evidence" value="ECO:0007669"/>
    <property type="project" value="TreeGrafter"/>
</dbReference>
<dbReference type="GO" id="GO:0010041">
    <property type="term" value="P:response to iron(III) ion"/>
    <property type="evidence" value="ECO:0007669"/>
    <property type="project" value="TreeGrafter"/>
</dbReference>
<keyword evidence="5 8" id="KW-0812">Transmembrane</keyword>
<feature type="transmembrane region" description="Helical" evidence="8">
    <location>
        <begin position="339"/>
        <end position="359"/>
    </location>
</feature>
<dbReference type="eggNOG" id="COG1807">
    <property type="taxonomic scope" value="Bacteria"/>
</dbReference>
<keyword evidence="4 10" id="KW-0808">Transferase</keyword>
<dbReference type="AlphaFoldDB" id="A0A0A2A6N7"/>
<comment type="caution">
    <text evidence="10">The sequence shown here is derived from an EMBL/GenBank/DDBJ whole genome shotgun (WGS) entry which is preliminary data.</text>
</comment>
<dbReference type="PANTHER" id="PTHR33908">
    <property type="entry name" value="MANNOSYLTRANSFERASE YKCB-RELATED"/>
    <property type="match status" value="1"/>
</dbReference>
<feature type="transmembrane region" description="Helical" evidence="8">
    <location>
        <begin position="371"/>
        <end position="389"/>
    </location>
</feature>
<evidence type="ECO:0000256" key="8">
    <source>
        <dbReference type="SAM" id="Phobius"/>
    </source>
</evidence>
<dbReference type="OrthoDB" id="517818at2"/>
<dbReference type="STRING" id="93057.EU95_0381"/>
<feature type="transmembrane region" description="Helical" evidence="8">
    <location>
        <begin position="284"/>
        <end position="301"/>
    </location>
</feature>
<evidence type="ECO:0000313" key="11">
    <source>
        <dbReference type="Proteomes" id="UP000030355"/>
    </source>
</evidence>
<evidence type="ECO:0000256" key="7">
    <source>
        <dbReference type="ARBA" id="ARBA00023136"/>
    </source>
</evidence>
<dbReference type="InterPro" id="IPR038731">
    <property type="entry name" value="RgtA/B/C-like"/>
</dbReference>
<evidence type="ECO:0000313" key="10">
    <source>
        <dbReference type="EMBL" id="KGF96496.1"/>
    </source>
</evidence>
<dbReference type="PANTHER" id="PTHR33908:SF3">
    <property type="entry name" value="UNDECAPRENYL PHOSPHATE-ALPHA-4-AMINO-4-DEOXY-L-ARABINOSE ARABINOSYL TRANSFERASE"/>
    <property type="match status" value="1"/>
</dbReference>